<evidence type="ECO:0000313" key="2">
    <source>
        <dbReference type="Proteomes" id="UP001595957"/>
    </source>
</evidence>
<accession>A0ABV9EZS9</accession>
<dbReference type="EMBL" id="JBHSFZ010000021">
    <property type="protein sequence ID" value="MFC4594638.1"/>
    <property type="molecule type" value="Genomic_DNA"/>
</dbReference>
<comment type="caution">
    <text evidence="1">The sequence shown here is derived from an EMBL/GenBank/DDBJ whole genome shotgun (WGS) entry which is preliminary data.</text>
</comment>
<reference evidence="2" key="1">
    <citation type="journal article" date="2019" name="Int. J. Syst. Evol. Microbiol.">
        <title>The Global Catalogue of Microorganisms (GCM) 10K type strain sequencing project: providing services to taxonomists for standard genome sequencing and annotation.</title>
        <authorList>
            <consortium name="The Broad Institute Genomics Platform"/>
            <consortium name="The Broad Institute Genome Sequencing Center for Infectious Disease"/>
            <person name="Wu L."/>
            <person name="Ma J."/>
        </authorList>
    </citation>
    <scope>NUCLEOTIDE SEQUENCE [LARGE SCALE GENOMIC DNA]</scope>
    <source>
        <strain evidence="2">NBRC 103632</strain>
    </source>
</reference>
<protein>
    <submittedName>
        <fullName evidence="1">Uncharacterized protein</fullName>
    </submittedName>
</protein>
<proteinExistence type="predicted"/>
<dbReference type="Proteomes" id="UP001595957">
    <property type="component" value="Unassembled WGS sequence"/>
</dbReference>
<keyword evidence="2" id="KW-1185">Reference proteome</keyword>
<dbReference type="RefSeq" id="WP_066530633.1">
    <property type="nucleotide sequence ID" value="NZ_JBHSFZ010000021.1"/>
</dbReference>
<evidence type="ECO:0000313" key="1">
    <source>
        <dbReference type="EMBL" id="MFC4594638.1"/>
    </source>
</evidence>
<name>A0ABV9EZS9_9SPHN</name>
<sequence length="123" mass="13221">MAVTGWKLDETERPGLLEQIPPLWPDVIADHITLDANAAADDPPPPAESAEIIGSISDGEGLQALIVAVGGVTGRPDGGTYHITWSLDRSRGREAVQSNEVIADLGWRRLPEPVPIRIIPARF</sequence>
<gene>
    <name evidence="1" type="ORF">ACFO3E_10630</name>
</gene>
<organism evidence="1 2">
    <name type="scientific">Sphingobium tyrosinilyticum</name>
    <dbReference type="NCBI Taxonomy" id="2715436"/>
    <lineage>
        <taxon>Bacteria</taxon>
        <taxon>Pseudomonadati</taxon>
        <taxon>Pseudomonadota</taxon>
        <taxon>Alphaproteobacteria</taxon>
        <taxon>Sphingomonadales</taxon>
        <taxon>Sphingomonadaceae</taxon>
        <taxon>Sphingobium</taxon>
    </lineage>
</organism>